<evidence type="ECO:0000313" key="4">
    <source>
        <dbReference type="EMBL" id="MDH0362792.1"/>
    </source>
</evidence>
<sequence>MSISFNNIPAGLRVPLFYAEMDNSAANSGNSTLRTLVIGQVNAGHVHADIGKLTLCSRTEQAAEIGGTGSVLHSMHASYKRNDSFGTVWVLPVDINAGAAAAGSITVSGAATASGVITLYVAGQRVQVAVVAGDTVAALAAAIAAAINASTSLPVTAAVDGSTPAKVNVTAKFKGLLGDDITLQLNRLGTAGGEALPAGVALTLAQPTGGAGAPDLAAALAAVGDEPFEFIIHPFTDAASLNALRDWMNDTAGRWSWVKQLYGHCYAAKRGTLGDLVAFGSARNDPHHTVHGFEPQVPQPAWEVAAAYGARTAVFISADPARPTQTGVLTGIDAAPAGQRFMLDERQTLLTSGVATAYVEGGEYRIERAITTYQKNAFGAEDDSYLDSETLHTSAHVLRTLKARITSKYPRHKLANDGTRYGPGQAIVTPVVIRGELIAAYRELEYLGIVENADAFQQNLIVERSTTNPNRLDVLFPPDYVNQLRVFALLNQFRLQYSTLDA</sequence>
<dbReference type="Proteomes" id="UP001158297">
    <property type="component" value="Unassembled WGS sequence"/>
</dbReference>
<evidence type="ECO:0000256" key="1">
    <source>
        <dbReference type="ARBA" id="ARBA00008005"/>
    </source>
</evidence>
<dbReference type="Pfam" id="PF17482">
    <property type="entry name" value="Phage_sheath_1C"/>
    <property type="match status" value="1"/>
</dbReference>
<dbReference type="InterPro" id="IPR007067">
    <property type="entry name" value="Tail_sheath"/>
</dbReference>
<dbReference type="RefSeq" id="WP_279859900.1">
    <property type="nucleotide sequence ID" value="NZ_JAODZU010000006.1"/>
</dbReference>
<dbReference type="Pfam" id="PF04984">
    <property type="entry name" value="Phage_sheath_1"/>
    <property type="match status" value="1"/>
</dbReference>
<evidence type="ECO:0000259" key="2">
    <source>
        <dbReference type="Pfam" id="PF04984"/>
    </source>
</evidence>
<comment type="similarity">
    <text evidence="1">Belongs to the myoviridae tail sheath protein family.</text>
</comment>
<evidence type="ECO:0000313" key="5">
    <source>
        <dbReference type="Proteomes" id="UP001158297"/>
    </source>
</evidence>
<dbReference type="EMBL" id="JAODZU010000006">
    <property type="protein sequence ID" value="MDH0362792.1"/>
    <property type="molecule type" value="Genomic_DNA"/>
</dbReference>
<dbReference type="InterPro" id="IPR020287">
    <property type="entry name" value="Tail_sheath_C"/>
</dbReference>
<feature type="domain" description="Tail sheath protein C-terminal" evidence="3">
    <location>
        <begin position="381"/>
        <end position="493"/>
    </location>
</feature>
<comment type="caution">
    <text evidence="4">The sequence shown here is derived from an EMBL/GenBank/DDBJ whole genome shotgun (WGS) entry which is preliminary data.</text>
</comment>
<proteinExistence type="inferred from homology"/>
<reference evidence="4" key="1">
    <citation type="submission" date="2022-09" db="EMBL/GenBank/DDBJ databases">
        <title>Intensive care unit water sources are persistently colonized with multi-drug resistant bacteria and are the site of extensive horizontal gene transfer of antibiotic resistance genes.</title>
        <authorList>
            <person name="Diorio-Toth L."/>
        </authorList>
    </citation>
    <scope>NUCLEOTIDE SEQUENCE</scope>
    <source>
        <strain evidence="4">GD04130</strain>
    </source>
</reference>
<feature type="domain" description="Tail sheath protein subtilisin-like" evidence="2">
    <location>
        <begin position="209"/>
        <end position="372"/>
    </location>
</feature>
<protein>
    <submittedName>
        <fullName evidence="4">Phage tail sheath subtilisin-like domain-containing protein</fullName>
    </submittedName>
</protein>
<evidence type="ECO:0000259" key="3">
    <source>
        <dbReference type="Pfam" id="PF17482"/>
    </source>
</evidence>
<dbReference type="InterPro" id="IPR035089">
    <property type="entry name" value="Phage_sheath_subtilisin"/>
</dbReference>
<organism evidence="4 5">
    <name type="scientific">Comamonas aquatica</name>
    <dbReference type="NCBI Taxonomy" id="225991"/>
    <lineage>
        <taxon>Bacteria</taxon>
        <taxon>Pseudomonadati</taxon>
        <taxon>Pseudomonadota</taxon>
        <taxon>Betaproteobacteria</taxon>
        <taxon>Burkholderiales</taxon>
        <taxon>Comamonadaceae</taxon>
        <taxon>Comamonas</taxon>
    </lineage>
</organism>
<accession>A0AA42KZ07</accession>
<dbReference type="PIRSF" id="PIRSF007349">
    <property type="entry name" value="Tsp_L"/>
    <property type="match status" value="1"/>
</dbReference>
<dbReference type="AlphaFoldDB" id="A0AA42KZ07"/>
<name>A0AA42KZ07_9BURK</name>
<gene>
    <name evidence="4" type="ORF">N7330_06945</name>
</gene>